<dbReference type="PANTHER" id="PTHR47804:SF1">
    <property type="entry name" value="DUF2421 DOMAIN-CONTAINING PROTEIN"/>
    <property type="match status" value="1"/>
</dbReference>
<accession>A0A409VPM4</accession>
<gene>
    <name evidence="9" type="ORF">CVT25_015029</name>
</gene>
<evidence type="ECO:0000313" key="9">
    <source>
        <dbReference type="EMBL" id="PPQ68197.1"/>
    </source>
</evidence>
<feature type="transmembrane region" description="Helical" evidence="6">
    <location>
        <begin position="895"/>
        <end position="913"/>
    </location>
</feature>
<dbReference type="GO" id="GO:0016020">
    <property type="term" value="C:membrane"/>
    <property type="evidence" value="ECO:0007669"/>
    <property type="project" value="UniProtKB-SubCell"/>
</dbReference>
<dbReference type="PANTHER" id="PTHR47804">
    <property type="entry name" value="60S RIBOSOMAL PROTEIN L19"/>
    <property type="match status" value="1"/>
</dbReference>
<keyword evidence="3 6" id="KW-1133">Transmembrane helix</keyword>
<reference evidence="9 10" key="1">
    <citation type="journal article" date="2018" name="Evol. Lett.">
        <title>Horizontal gene cluster transfer increased hallucinogenic mushroom diversity.</title>
        <authorList>
            <person name="Reynolds H.T."/>
            <person name="Vijayakumar V."/>
            <person name="Gluck-Thaler E."/>
            <person name="Korotkin H.B."/>
            <person name="Matheny P.B."/>
            <person name="Slot J.C."/>
        </authorList>
    </citation>
    <scope>NUCLEOTIDE SEQUENCE [LARGE SCALE GENOMIC DNA]</scope>
    <source>
        <strain evidence="9 10">2631</strain>
    </source>
</reference>
<sequence>MQPPIDIPGQSRRASSHISRHFGEPHLLVGSPEPLGSNPFEPLPIEDPDFGLPATPISSSQAFTSSLPRKRSTAGQPGTSYTSFPRPSLKELANRERHPEQQWSLFGQLMENEGYLSPKPASTLHGRRDSGSDYFGQETTSTVSGLSPRLRSVGASYARQSVNSIRTASPVRSSLFNEAGPEDYDSDDHSSFTSTIHAPTPSQQSWHSYFSLSRLSPSLISRNVLKCAIAYFIGSLFTFSPFLSKLISNMDSSTPSASAHMVSTIVVYFNPAKTVGAMFEADMFCLFGVMYASFVCLGSMSMFWWLEVKPGWESAADFVALVWIAFSMGALAWMKVWMDNPSFNTGDLQHDSHSHVCCVSSISRLAFTEYLLIIHSQRMIKEGGIETLLQVSGIILCGSTIANLVCFIFWPQSAITDLQLSMVKTLESFSTLLPMLTRIFLLENDTEEHAQDMHKIQKAVENHQSSFTSLRKNLREAKSEWILSRSPADDDDGNGQDTPYRKISGRRSYEDAVDSLNRLAQHLNGLRSGTRLQYDLTKAGIKSRTGKVGKRKETDPEGEDDEAAILKAAADMFGDMVDELGPPLKALSSTSTNTLDRLKDVCLESRKEIKRQTDVIQPHEFSDLVDGIEAALVRFESTSNHAVLRLYRRSDANPLLHSSSPSTPDRHTHDSLHNSSNEANNENVFLVYFFIFTLQEFAKELTALVDSIERIYCYEQQMLRRGPWWFRLSAWVQRTFTTFHFSRNKPLDNRKRSLNIRKSLAYMIPRYRVPPPAFPKIRPHAPDTIQTPPRHQLSIVGKLNQTLWSVGKRLTERDTKYAIKVGMATAILAFPAFVEDTRPTFVEYWGDWALISFFVVISPTIGATNYLSFQRFLGTLFGAAVAVGLYTLLPEDGVTLSIAGFLFSLPCFYFAVAKPQYLSASRFVLLTYNLTCLFCYNLRQKDVSVIDIGFHRALAVVAGILWAAFVSRFWWPSEARRELSKSLSEFCLHIGWLYTRLVASNSFAPEYRQEHPQARPASRVVGRNNLQPTRLTNSIHEFMAMELHLQIKLIELQTLLAQAQHEPRLKGPFPVDLYRQILTSLQSILDKLHSMRCVTTREEWYTSVRQDFIVPVNKERREMVGNIMLSFSTLAASFRLKAPLPPYLPPVEKSRLRLVDAIRKLDVVKNRDAKVSRQLLFFAYALTMKGVTMELEFLGRTLQNAFGVIGQTSEEFENLFLPLGESSGNIDHVA</sequence>
<keyword evidence="2 6" id="KW-0812">Transmembrane</keyword>
<dbReference type="STRING" id="93625.A0A409VPM4"/>
<keyword evidence="4 6" id="KW-0472">Membrane</keyword>
<feature type="region of interest" description="Disordered" evidence="5">
    <location>
        <begin position="483"/>
        <end position="502"/>
    </location>
</feature>
<keyword evidence="10" id="KW-1185">Reference proteome</keyword>
<feature type="domain" description="Integral membrane bound transporter" evidence="8">
    <location>
        <begin position="845"/>
        <end position="966"/>
    </location>
</feature>
<evidence type="ECO:0000259" key="8">
    <source>
        <dbReference type="Pfam" id="PF13515"/>
    </source>
</evidence>
<feature type="transmembrane region" description="Helical" evidence="6">
    <location>
        <begin position="284"/>
        <end position="306"/>
    </location>
</feature>
<protein>
    <submittedName>
        <fullName evidence="9">Uncharacterized protein</fullName>
    </submittedName>
</protein>
<dbReference type="PRINTS" id="PR02047">
    <property type="entry name" value="BREFELDNASP4"/>
</dbReference>
<dbReference type="Pfam" id="PF13515">
    <property type="entry name" value="FUSC_2"/>
    <property type="match status" value="1"/>
</dbReference>
<dbReference type="EMBL" id="NHYD01003962">
    <property type="protein sequence ID" value="PPQ68197.1"/>
    <property type="molecule type" value="Genomic_DNA"/>
</dbReference>
<feature type="transmembrane region" description="Helical" evidence="6">
    <location>
        <begin position="817"/>
        <end position="834"/>
    </location>
</feature>
<organism evidence="9 10">
    <name type="scientific">Psilocybe cyanescens</name>
    <dbReference type="NCBI Taxonomy" id="93625"/>
    <lineage>
        <taxon>Eukaryota</taxon>
        <taxon>Fungi</taxon>
        <taxon>Dikarya</taxon>
        <taxon>Basidiomycota</taxon>
        <taxon>Agaricomycotina</taxon>
        <taxon>Agaricomycetes</taxon>
        <taxon>Agaricomycetidae</taxon>
        <taxon>Agaricales</taxon>
        <taxon>Agaricineae</taxon>
        <taxon>Strophariaceae</taxon>
        <taxon>Psilocybe</taxon>
    </lineage>
</organism>
<feature type="domain" description="DUF2421" evidence="7">
    <location>
        <begin position="973"/>
        <end position="1161"/>
    </location>
</feature>
<feature type="transmembrane region" description="Helical" evidence="6">
    <location>
        <begin position="846"/>
        <end position="867"/>
    </location>
</feature>
<dbReference type="InterPro" id="IPR018820">
    <property type="entry name" value="BRE4-related_DUF2421"/>
</dbReference>
<evidence type="ECO:0000313" key="10">
    <source>
        <dbReference type="Proteomes" id="UP000283269"/>
    </source>
</evidence>
<evidence type="ECO:0000256" key="2">
    <source>
        <dbReference type="ARBA" id="ARBA00022692"/>
    </source>
</evidence>
<dbReference type="Proteomes" id="UP000283269">
    <property type="component" value="Unassembled WGS sequence"/>
</dbReference>
<evidence type="ECO:0000256" key="5">
    <source>
        <dbReference type="SAM" id="MobiDB-lite"/>
    </source>
</evidence>
<dbReference type="InParanoid" id="A0A409VPM4"/>
<name>A0A409VPM4_PSICY</name>
<evidence type="ECO:0000256" key="4">
    <source>
        <dbReference type="ARBA" id="ARBA00023136"/>
    </source>
</evidence>
<feature type="transmembrane region" description="Helical" evidence="6">
    <location>
        <begin position="388"/>
        <end position="410"/>
    </location>
</feature>
<comment type="caution">
    <text evidence="9">The sequence shown here is derived from an EMBL/GenBank/DDBJ whole genome shotgun (WGS) entry which is preliminary data.</text>
</comment>
<feature type="region of interest" description="Disordered" evidence="5">
    <location>
        <begin position="1"/>
        <end position="99"/>
    </location>
</feature>
<dbReference type="InterPro" id="IPR049453">
    <property type="entry name" value="Memb_transporter_dom"/>
</dbReference>
<feature type="transmembrane region" description="Helical" evidence="6">
    <location>
        <begin position="872"/>
        <end position="889"/>
    </location>
</feature>
<evidence type="ECO:0000256" key="6">
    <source>
        <dbReference type="SAM" id="Phobius"/>
    </source>
</evidence>
<feature type="region of interest" description="Disordered" evidence="5">
    <location>
        <begin position="655"/>
        <end position="675"/>
    </location>
</feature>
<evidence type="ECO:0000256" key="3">
    <source>
        <dbReference type="ARBA" id="ARBA00022989"/>
    </source>
</evidence>
<dbReference type="InterPro" id="IPR023244">
    <property type="entry name" value="Brefeldin_A-sensitivity_4"/>
</dbReference>
<evidence type="ECO:0000259" key="7">
    <source>
        <dbReference type="Pfam" id="PF10334"/>
    </source>
</evidence>
<dbReference type="OrthoDB" id="68611at2759"/>
<dbReference type="InterPro" id="IPR052430">
    <property type="entry name" value="IVT-Associated"/>
</dbReference>
<feature type="compositionally biased region" description="Basic and acidic residues" evidence="5">
    <location>
        <begin position="88"/>
        <end position="99"/>
    </location>
</feature>
<comment type="subcellular location">
    <subcellularLocation>
        <location evidence="1">Membrane</location>
        <topology evidence="1">Multi-pass membrane protein</topology>
    </subcellularLocation>
</comment>
<evidence type="ECO:0000256" key="1">
    <source>
        <dbReference type="ARBA" id="ARBA00004141"/>
    </source>
</evidence>
<feature type="transmembrane region" description="Helical" evidence="6">
    <location>
        <begin position="951"/>
        <end position="971"/>
    </location>
</feature>
<proteinExistence type="predicted"/>
<feature type="transmembrane region" description="Helical" evidence="6">
    <location>
        <begin position="318"/>
        <end position="338"/>
    </location>
</feature>
<dbReference type="AlphaFoldDB" id="A0A409VPM4"/>
<feature type="compositionally biased region" description="Polar residues" evidence="5">
    <location>
        <begin position="56"/>
        <end position="85"/>
    </location>
</feature>
<dbReference type="Pfam" id="PF10334">
    <property type="entry name" value="BRE4"/>
    <property type="match status" value="1"/>
</dbReference>